<dbReference type="AlphaFoldDB" id="A0A8X7VGF2"/>
<protein>
    <submittedName>
        <fullName evidence="1">Uncharacterized protein</fullName>
    </submittedName>
</protein>
<comment type="caution">
    <text evidence="1">The sequence shown here is derived from an EMBL/GenBank/DDBJ whole genome shotgun (WGS) entry which is preliminary data.</text>
</comment>
<evidence type="ECO:0000313" key="2">
    <source>
        <dbReference type="Proteomes" id="UP000886595"/>
    </source>
</evidence>
<sequence>MGIVEVPVFPYVELREWISWMEDYFIRKRLTDFEKLHIFGEKLREAEILQETSTNLEDVTLSSESLIQVSKTTSDDIEKDSHEETNSYVADSLCEIDQEAGLRCKAAAIESGHNADSVMENESQITKPSDTEVTEENYVVVIPEPHSFASEQTSVNHMLWYGTETTEEEKNYQTCFTVPCLED</sequence>
<dbReference type="EMBL" id="JAAMPC010000005">
    <property type="protein sequence ID" value="KAG2310714.1"/>
    <property type="molecule type" value="Genomic_DNA"/>
</dbReference>
<keyword evidence="2" id="KW-1185">Reference proteome</keyword>
<reference evidence="1 2" key="1">
    <citation type="submission" date="2020-02" db="EMBL/GenBank/DDBJ databases">
        <authorList>
            <person name="Ma Q."/>
            <person name="Huang Y."/>
            <person name="Song X."/>
            <person name="Pei D."/>
        </authorList>
    </citation>
    <scope>NUCLEOTIDE SEQUENCE [LARGE SCALE GENOMIC DNA]</scope>
    <source>
        <strain evidence="1">Sxm20200214</strain>
        <tissue evidence="1">Leaf</tissue>
    </source>
</reference>
<dbReference type="Proteomes" id="UP000886595">
    <property type="component" value="Unassembled WGS sequence"/>
</dbReference>
<accession>A0A8X7VGF2</accession>
<name>A0A8X7VGF2_BRACI</name>
<gene>
    <name evidence="1" type="ORF">Bca52824_022271</name>
</gene>
<proteinExistence type="predicted"/>
<evidence type="ECO:0000313" key="1">
    <source>
        <dbReference type="EMBL" id="KAG2310714.1"/>
    </source>
</evidence>
<organism evidence="1 2">
    <name type="scientific">Brassica carinata</name>
    <name type="common">Ethiopian mustard</name>
    <name type="synonym">Abyssinian cabbage</name>
    <dbReference type="NCBI Taxonomy" id="52824"/>
    <lineage>
        <taxon>Eukaryota</taxon>
        <taxon>Viridiplantae</taxon>
        <taxon>Streptophyta</taxon>
        <taxon>Embryophyta</taxon>
        <taxon>Tracheophyta</taxon>
        <taxon>Spermatophyta</taxon>
        <taxon>Magnoliopsida</taxon>
        <taxon>eudicotyledons</taxon>
        <taxon>Gunneridae</taxon>
        <taxon>Pentapetalae</taxon>
        <taxon>rosids</taxon>
        <taxon>malvids</taxon>
        <taxon>Brassicales</taxon>
        <taxon>Brassicaceae</taxon>
        <taxon>Brassiceae</taxon>
        <taxon>Brassica</taxon>
    </lineage>
</organism>